<dbReference type="PANTHER" id="PTHR43283:SF7">
    <property type="entry name" value="BETA-LACTAMASE-RELATED DOMAIN-CONTAINING PROTEIN"/>
    <property type="match status" value="1"/>
</dbReference>
<protein>
    <submittedName>
        <fullName evidence="3">Serine hydrolase</fullName>
    </submittedName>
</protein>
<organism evidence="3">
    <name type="scientific">Paenibacillus sp. SYP-B3998</name>
    <dbReference type="NCBI Taxonomy" id="2678564"/>
    <lineage>
        <taxon>Bacteria</taxon>
        <taxon>Bacillati</taxon>
        <taxon>Bacillota</taxon>
        <taxon>Bacilli</taxon>
        <taxon>Bacillales</taxon>
        <taxon>Paenibacillaceae</taxon>
        <taxon>Paenibacillus</taxon>
    </lineage>
</organism>
<keyword evidence="1" id="KW-0732">Signal</keyword>
<dbReference type="Pfam" id="PF00144">
    <property type="entry name" value="Beta-lactamase"/>
    <property type="match status" value="1"/>
</dbReference>
<dbReference type="InterPro" id="IPR001466">
    <property type="entry name" value="Beta-lactam-related"/>
</dbReference>
<feature type="signal peptide" evidence="1">
    <location>
        <begin position="1"/>
        <end position="22"/>
    </location>
</feature>
<proteinExistence type="predicted"/>
<keyword evidence="3" id="KW-0378">Hydrolase</keyword>
<dbReference type="GO" id="GO:0016787">
    <property type="term" value="F:hydrolase activity"/>
    <property type="evidence" value="ECO:0007669"/>
    <property type="project" value="UniProtKB-KW"/>
</dbReference>
<feature type="domain" description="Beta-lactamase-related" evidence="2">
    <location>
        <begin position="64"/>
        <end position="346"/>
    </location>
</feature>
<feature type="chain" id="PRO_5038438291" evidence="1">
    <location>
        <begin position="23"/>
        <end position="363"/>
    </location>
</feature>
<dbReference type="SUPFAM" id="SSF56601">
    <property type="entry name" value="beta-lactamase/transpeptidase-like"/>
    <property type="match status" value="1"/>
</dbReference>
<dbReference type="EMBL" id="JAAIKC010000005">
    <property type="protein sequence ID" value="NEW07566.1"/>
    <property type="molecule type" value="Genomic_DNA"/>
</dbReference>
<dbReference type="InterPro" id="IPR012338">
    <property type="entry name" value="Beta-lactam/transpept-like"/>
</dbReference>
<comment type="caution">
    <text evidence="3">The sequence shown here is derived from an EMBL/GenBank/DDBJ whole genome shotgun (WGS) entry which is preliminary data.</text>
</comment>
<sequence>MKRGMKVVMVMTICTLSILSGCSQTQKASSNLVQEKGKAASYVWKEALPKDMGMDEVILNQMDSAVESKHTRTYSVLIVRNGHIVFEKYYHNKTRNTPTGVFSVTKSVLSALTGIAIEKGYVKNVDQKISDFLPQVFSDVTDSRKKEITIKQALSMTGGLESVDNTIGVWFQSPDWNMNTINKPLRNEPGSKFEYNTGLPHLLSGVLTKATGMSTEQFANKYLFGPLDITNYEWSQDPQGITSGGTRLSLTPRDMAKLGYLYLHEGEWEGQPIVSKKWVQASIHKQVEVDANTDYGYLFWLPDVKDKNGKKVFAFEANGYGGQYIRVIPEWNLVVVMTSNPDSSANSSPEELMRTYIYPSIKS</sequence>
<evidence type="ECO:0000259" key="2">
    <source>
        <dbReference type="Pfam" id="PF00144"/>
    </source>
</evidence>
<name>A0A6G3ZZC0_9BACL</name>
<accession>A0A6G3ZZC0</accession>
<evidence type="ECO:0000256" key="1">
    <source>
        <dbReference type="SAM" id="SignalP"/>
    </source>
</evidence>
<evidence type="ECO:0000313" key="3">
    <source>
        <dbReference type="EMBL" id="NEW07566.1"/>
    </source>
</evidence>
<dbReference type="PROSITE" id="PS51257">
    <property type="entry name" value="PROKAR_LIPOPROTEIN"/>
    <property type="match status" value="1"/>
</dbReference>
<dbReference type="Gene3D" id="3.40.710.10">
    <property type="entry name" value="DD-peptidase/beta-lactamase superfamily"/>
    <property type="match status" value="1"/>
</dbReference>
<dbReference type="InterPro" id="IPR050789">
    <property type="entry name" value="Diverse_Enzym_Activities"/>
</dbReference>
<dbReference type="AlphaFoldDB" id="A0A6G3ZZC0"/>
<gene>
    <name evidence="3" type="ORF">GK047_16285</name>
</gene>
<dbReference type="PANTHER" id="PTHR43283">
    <property type="entry name" value="BETA-LACTAMASE-RELATED"/>
    <property type="match status" value="1"/>
</dbReference>
<reference evidence="3" key="1">
    <citation type="submission" date="2020-02" db="EMBL/GenBank/DDBJ databases">
        <authorList>
            <person name="Shen X.-R."/>
            <person name="Zhang Y.-X."/>
        </authorList>
    </citation>
    <scope>NUCLEOTIDE SEQUENCE</scope>
    <source>
        <strain evidence="3">SYP-B3998</strain>
    </source>
</reference>
<dbReference type="RefSeq" id="WP_163948735.1">
    <property type="nucleotide sequence ID" value="NZ_JAAIKC010000005.1"/>
</dbReference>